<dbReference type="PANTHER" id="PTHR43280">
    <property type="entry name" value="ARAC-FAMILY TRANSCRIPTIONAL REGULATOR"/>
    <property type="match status" value="1"/>
</dbReference>
<dbReference type="InterPro" id="IPR011051">
    <property type="entry name" value="RmlC_Cupin_sf"/>
</dbReference>
<keyword evidence="2" id="KW-0238">DNA-binding</keyword>
<dbReference type="InterPro" id="IPR020449">
    <property type="entry name" value="Tscrpt_reg_AraC-type_HTH"/>
</dbReference>
<dbReference type="AlphaFoldDB" id="A0A383RHQ9"/>
<dbReference type="InterPro" id="IPR009057">
    <property type="entry name" value="Homeodomain-like_sf"/>
</dbReference>
<dbReference type="InterPro" id="IPR018062">
    <property type="entry name" value="HTH_AraC-typ_CS"/>
</dbReference>
<dbReference type="Gene3D" id="2.60.120.10">
    <property type="entry name" value="Jelly Rolls"/>
    <property type="match status" value="1"/>
</dbReference>
<evidence type="ECO:0000259" key="4">
    <source>
        <dbReference type="PROSITE" id="PS01124"/>
    </source>
</evidence>
<evidence type="ECO:0000313" key="6">
    <source>
        <dbReference type="Proteomes" id="UP000304148"/>
    </source>
</evidence>
<evidence type="ECO:0000256" key="2">
    <source>
        <dbReference type="ARBA" id="ARBA00023125"/>
    </source>
</evidence>
<dbReference type="RefSeq" id="WP_138187716.1">
    <property type="nucleotide sequence ID" value="NZ_LS992241.1"/>
</dbReference>
<dbReference type="SMART" id="SM00342">
    <property type="entry name" value="HTH_ARAC"/>
    <property type="match status" value="1"/>
</dbReference>
<evidence type="ECO:0000256" key="3">
    <source>
        <dbReference type="ARBA" id="ARBA00023163"/>
    </source>
</evidence>
<dbReference type="GO" id="GO:0043565">
    <property type="term" value="F:sequence-specific DNA binding"/>
    <property type="evidence" value="ECO:0007669"/>
    <property type="project" value="InterPro"/>
</dbReference>
<dbReference type="PROSITE" id="PS01124">
    <property type="entry name" value="HTH_ARAC_FAMILY_2"/>
    <property type="match status" value="1"/>
</dbReference>
<dbReference type="PANTHER" id="PTHR43280:SF2">
    <property type="entry name" value="HTH-TYPE TRANSCRIPTIONAL REGULATOR EXSA"/>
    <property type="match status" value="1"/>
</dbReference>
<evidence type="ECO:0000256" key="1">
    <source>
        <dbReference type="ARBA" id="ARBA00023015"/>
    </source>
</evidence>
<dbReference type="PROSITE" id="PS00041">
    <property type="entry name" value="HTH_ARAC_FAMILY_1"/>
    <property type="match status" value="1"/>
</dbReference>
<reference evidence="6" key="1">
    <citation type="submission" date="2018-08" db="EMBL/GenBank/DDBJ databases">
        <authorList>
            <person name="Chevrot R."/>
        </authorList>
    </citation>
    <scope>NUCLEOTIDE SEQUENCE [LARGE SCALE GENOMIC DNA]</scope>
</reference>
<dbReference type="Pfam" id="PF12833">
    <property type="entry name" value="HTH_18"/>
    <property type="match status" value="1"/>
</dbReference>
<dbReference type="Proteomes" id="UP000304148">
    <property type="component" value="Chromosome"/>
</dbReference>
<accession>A0A383RHQ9</accession>
<dbReference type="InterPro" id="IPR014710">
    <property type="entry name" value="RmlC-like_jellyroll"/>
</dbReference>
<proteinExistence type="predicted"/>
<dbReference type="EMBL" id="LS992241">
    <property type="protein sequence ID" value="SYX85816.1"/>
    <property type="molecule type" value="Genomic_DNA"/>
</dbReference>
<feature type="domain" description="HTH araC/xylS-type" evidence="4">
    <location>
        <begin position="225"/>
        <end position="323"/>
    </location>
</feature>
<sequence>MSVIGSQPAMKNMWIGRNIEEFSSRGVVFFHSKYEFPEALPCKLYRIDQTHGNLHEHTHDYFQIWYVVKGGFMHSYFGRRHKMLTGSVCIVPPFAIHGVEWIAGRQTEVIGCEFLPYYINERFTQPELQSNFMDYQYLHPVLSEGGRQPTVMSLSGEEERHVRTILEEMQREFQMKTPHYGLVLKANLLKLLVLLSRGSEDHDTRTVVQVKKEGDRINKHREAVQVSLDYVHKHFHEDIRLEQICRLASLSKTYFCDVFKSYTGKSFNEYLNDFRMRQASEMLLTRDTTVAEVCRAVGFRDLTHFSRMFKRWTGIPPSHYRKKSR</sequence>
<dbReference type="GO" id="GO:0003700">
    <property type="term" value="F:DNA-binding transcription factor activity"/>
    <property type="evidence" value="ECO:0007669"/>
    <property type="project" value="InterPro"/>
</dbReference>
<dbReference type="InterPro" id="IPR003313">
    <property type="entry name" value="AraC-bd"/>
</dbReference>
<dbReference type="PRINTS" id="PR00032">
    <property type="entry name" value="HTHARAC"/>
</dbReference>
<gene>
    <name evidence="5" type="ORF">PBLR_14238</name>
</gene>
<organism evidence="5 6">
    <name type="scientific">Paenibacillus alvei</name>
    <name type="common">Bacillus alvei</name>
    <dbReference type="NCBI Taxonomy" id="44250"/>
    <lineage>
        <taxon>Bacteria</taxon>
        <taxon>Bacillati</taxon>
        <taxon>Bacillota</taxon>
        <taxon>Bacilli</taxon>
        <taxon>Bacillales</taxon>
        <taxon>Paenibacillaceae</taxon>
        <taxon>Paenibacillus</taxon>
    </lineage>
</organism>
<name>A0A383RHQ9_PAEAL</name>
<protein>
    <submittedName>
        <fullName evidence="5">AraC family transcriptional regulator</fullName>
    </submittedName>
</protein>
<keyword evidence="3" id="KW-0804">Transcription</keyword>
<dbReference type="Pfam" id="PF02311">
    <property type="entry name" value="AraC_binding"/>
    <property type="match status" value="1"/>
</dbReference>
<evidence type="ECO:0000313" key="5">
    <source>
        <dbReference type="EMBL" id="SYX85816.1"/>
    </source>
</evidence>
<dbReference type="SUPFAM" id="SSF51182">
    <property type="entry name" value="RmlC-like cupins"/>
    <property type="match status" value="1"/>
</dbReference>
<dbReference type="InterPro" id="IPR018060">
    <property type="entry name" value="HTH_AraC"/>
</dbReference>
<keyword evidence="1" id="KW-0805">Transcription regulation</keyword>
<dbReference type="SUPFAM" id="SSF46689">
    <property type="entry name" value="Homeodomain-like"/>
    <property type="match status" value="2"/>
</dbReference>
<dbReference type="Gene3D" id="1.10.10.60">
    <property type="entry name" value="Homeodomain-like"/>
    <property type="match status" value="2"/>
</dbReference>